<keyword evidence="2" id="KW-1003">Cell membrane</keyword>
<comment type="subcellular location">
    <subcellularLocation>
        <location evidence="1">Cell membrane</location>
        <topology evidence="1">Single-pass membrane protein</topology>
    </subcellularLocation>
</comment>
<reference evidence="8" key="1">
    <citation type="submission" date="2021-03" db="EMBL/GenBank/DDBJ databases">
        <title>Genomic Encyclopedia of Type Strains, Phase IV (KMG-IV): sequencing the most valuable type-strain genomes for metagenomic binning, comparative biology and taxonomic classification.</title>
        <authorList>
            <person name="Goeker M."/>
        </authorList>
    </citation>
    <scope>NUCLEOTIDE SEQUENCE</scope>
    <source>
        <strain evidence="8">DSM 107338</strain>
    </source>
</reference>
<dbReference type="Pfam" id="PF23750">
    <property type="entry name" value="RsgI_M"/>
    <property type="match status" value="1"/>
</dbReference>
<proteinExistence type="predicted"/>
<keyword evidence="3 6" id="KW-0812">Transmembrane</keyword>
<name>A0A9X1CDZ5_9BACI</name>
<evidence type="ECO:0000256" key="6">
    <source>
        <dbReference type="SAM" id="Phobius"/>
    </source>
</evidence>
<dbReference type="EMBL" id="JAGGMB010000002">
    <property type="protein sequence ID" value="MBP2076705.1"/>
    <property type="molecule type" value="Genomic_DNA"/>
</dbReference>
<accession>A0A9X1CDZ5</accession>
<keyword evidence="5 6" id="KW-0472">Membrane</keyword>
<gene>
    <name evidence="8" type="ORF">J2Z64_000917</name>
</gene>
<feature type="domain" description="RsgI N-terminal anti-sigma" evidence="7">
    <location>
        <begin position="2"/>
        <end position="50"/>
    </location>
</feature>
<evidence type="ECO:0000256" key="4">
    <source>
        <dbReference type="ARBA" id="ARBA00022989"/>
    </source>
</evidence>
<evidence type="ECO:0000313" key="8">
    <source>
        <dbReference type="EMBL" id="MBP2076705.1"/>
    </source>
</evidence>
<dbReference type="OrthoDB" id="9800626at2"/>
<comment type="caution">
    <text evidence="8">The sequence shown here is derived from an EMBL/GenBank/DDBJ whole genome shotgun (WGS) entry which is preliminary data.</text>
</comment>
<dbReference type="GO" id="GO:0005886">
    <property type="term" value="C:plasma membrane"/>
    <property type="evidence" value="ECO:0007669"/>
    <property type="project" value="UniProtKB-SubCell"/>
</dbReference>
<evidence type="ECO:0000256" key="5">
    <source>
        <dbReference type="ARBA" id="ARBA00023136"/>
    </source>
</evidence>
<sequence>MKKGIVMELHRNYTIIMTKEGSFLKAKPCKKGVIIGEEVAYEPLEFKKRHISILHSWRMLKTPVKTFFMTCVILLILLPFYMLSGERESYAYVTLDINPSIEMEVNEQFNVQTIRALNDEALLIMDQLPNYQDELLEEVIGRILDISEQTGLVNDEKNMIVGFSYADGVPDQNSIIPLELEVFFQSISGWEIATLLVPQKIREQAKEESASMNEVMALKILEKDASANDLTSISSNDRAIIDTFFKDEDMDDKNSSQLDDENRLSSLDDEDLAIAGL</sequence>
<organism evidence="8 9">
    <name type="scientific">Oceanobacillus polygoni</name>
    <dbReference type="NCBI Taxonomy" id="1235259"/>
    <lineage>
        <taxon>Bacteria</taxon>
        <taxon>Bacillati</taxon>
        <taxon>Bacillota</taxon>
        <taxon>Bacilli</taxon>
        <taxon>Bacillales</taxon>
        <taxon>Bacillaceae</taxon>
        <taxon>Oceanobacillus</taxon>
    </lineage>
</organism>
<evidence type="ECO:0000259" key="7">
    <source>
        <dbReference type="PROSITE" id="PS51849"/>
    </source>
</evidence>
<dbReference type="InterPro" id="IPR024449">
    <property type="entry name" value="Anti-sigma_RsgI_N"/>
</dbReference>
<dbReference type="InterPro" id="IPR055431">
    <property type="entry name" value="RsgI_M"/>
</dbReference>
<keyword evidence="9" id="KW-1185">Reference proteome</keyword>
<evidence type="ECO:0000313" key="9">
    <source>
        <dbReference type="Proteomes" id="UP001138793"/>
    </source>
</evidence>
<evidence type="ECO:0000256" key="2">
    <source>
        <dbReference type="ARBA" id="ARBA00022475"/>
    </source>
</evidence>
<evidence type="ECO:0000256" key="1">
    <source>
        <dbReference type="ARBA" id="ARBA00004162"/>
    </source>
</evidence>
<keyword evidence="4 6" id="KW-1133">Transmembrane helix</keyword>
<protein>
    <recommendedName>
        <fullName evidence="7">RsgI N-terminal anti-sigma domain-containing protein</fullName>
    </recommendedName>
</protein>
<dbReference type="AlphaFoldDB" id="A0A9X1CDZ5"/>
<evidence type="ECO:0000256" key="3">
    <source>
        <dbReference type="ARBA" id="ARBA00022692"/>
    </source>
</evidence>
<dbReference type="PROSITE" id="PS51849">
    <property type="entry name" value="RSGI_N"/>
    <property type="match status" value="1"/>
</dbReference>
<dbReference type="Pfam" id="PF12791">
    <property type="entry name" value="RsgI_N"/>
    <property type="match status" value="1"/>
</dbReference>
<dbReference type="Proteomes" id="UP001138793">
    <property type="component" value="Unassembled WGS sequence"/>
</dbReference>
<feature type="transmembrane region" description="Helical" evidence="6">
    <location>
        <begin position="66"/>
        <end position="83"/>
    </location>
</feature>
<dbReference type="RefSeq" id="WP_149474481.1">
    <property type="nucleotide sequence ID" value="NZ_JAGGMB010000002.1"/>
</dbReference>